<sequence length="997" mass="114337">MEEQQQAAPPKKRSHSEYHDPDYQQTEVPGREQDDHKDSFESSDRLKAKQQQAASPRKRRHSEYHDPDYHQTVLPSQDQDDPSDGEVFTSAQGKRPKVEQQVPPPPCDKFRRIRKLLRLEFQREISQKVEQLAEIDRRLMQGRQLLDRLRYQVVREYYQKQQVPLTAADVAKVRGDSLFGDDLSAPQLPLHPAIKKIVGKRPVPIQNHLPERTAATLAKQTIRLRNPAHRRAERRRQRKIKDQGIVTDHSKDQQEQQPPPSISIKLEDEQPCTSRQAYEKQLELNASRLNNKNKFNFVVGNTSKYIGEGSREKSNGEQALIYKWLAYVRFQLHHSYRPNDIVDVHSPPFQITRRGWGEFPMRIQLFFQEHLKQKPVQLMHTVVLDKTMCGLHTMGAETTVEIWLRAEKAMTKRKSVKPVTTSKLSPAKPAPPAPAIPLFEHPLPASPVESCKPRTISITQNKEELDDNLFAGINKIEMSDDIEQIEPTVLVSEPLKLSYSPRKQPPSPATPPRPQLRLNATPVSASRPSVVYLPVNGRSPRQESLPERQRHEFSSVNPSQRASQESSPDRPNIKPVRNGHHQGKKNVVIQRAGKLYIIDPFQRKLKQAAKQQSLLKPQLSLLKPPSMKRWHLLQCMQHDHGYANMSGEVEERPVMSHSAAQLVETPLQTRPRRLEHIFASSHFQGMRSAVEFLLRRLPLAATDQKKEYNFTCTTLDEFHQQTALKQRCFEFMRARLLRRCLLQHHKLQQLDGSGKEHYWSLREIVVFARVHGYTPPLKMVLPSEDRKRKQKLGAEEQLAQRVQEQLKGGPHQLISAFSSLSSGNRLDAWIAKQTQRLRGHDQKMRDKEFIDVLGVDKPHSQDTRETQLTSRSLQVVNNRHLLYLPPPKHLESALQLVQEMCKDINITLEPEESPPGVSQPVALTVLGHVLRTFVERLLRRSLAAKLQQESLDQLATTAINAPVYLQPQDIGRVIVQSSELDFLGNTHLGVSPLDPQS</sequence>
<dbReference type="GO" id="GO:0005634">
    <property type="term" value="C:nucleus"/>
    <property type="evidence" value="ECO:0007669"/>
    <property type="project" value="UniProtKB-SubCell"/>
</dbReference>
<accession>A0A9P9YS10</accession>
<organism evidence="5 6">
    <name type="scientific">Drosophila gunungcola</name>
    <name type="common">fruit fly</name>
    <dbReference type="NCBI Taxonomy" id="103775"/>
    <lineage>
        <taxon>Eukaryota</taxon>
        <taxon>Metazoa</taxon>
        <taxon>Ecdysozoa</taxon>
        <taxon>Arthropoda</taxon>
        <taxon>Hexapoda</taxon>
        <taxon>Insecta</taxon>
        <taxon>Pterygota</taxon>
        <taxon>Neoptera</taxon>
        <taxon>Endopterygota</taxon>
        <taxon>Diptera</taxon>
        <taxon>Brachycera</taxon>
        <taxon>Muscomorpha</taxon>
        <taxon>Ephydroidea</taxon>
        <taxon>Drosophilidae</taxon>
        <taxon>Drosophila</taxon>
        <taxon>Sophophora</taxon>
    </lineage>
</organism>
<dbReference type="EMBL" id="JAMKOV010000002">
    <property type="protein sequence ID" value="KAI8042100.1"/>
    <property type="molecule type" value="Genomic_DNA"/>
</dbReference>
<feature type="region of interest" description="Disordered" evidence="3">
    <location>
        <begin position="218"/>
        <end position="270"/>
    </location>
</feature>
<dbReference type="InterPro" id="IPR005033">
    <property type="entry name" value="YEATS"/>
</dbReference>
<dbReference type="PROSITE" id="PS51037">
    <property type="entry name" value="YEATS"/>
    <property type="match status" value="1"/>
</dbReference>
<evidence type="ECO:0000256" key="1">
    <source>
        <dbReference type="ARBA" id="ARBA00023242"/>
    </source>
</evidence>
<dbReference type="GO" id="GO:0006355">
    <property type="term" value="P:regulation of DNA-templated transcription"/>
    <property type="evidence" value="ECO:0007669"/>
    <property type="project" value="InterPro"/>
</dbReference>
<feature type="domain" description="YEATS" evidence="4">
    <location>
        <begin position="234"/>
        <end position="472"/>
    </location>
</feature>
<dbReference type="AlphaFoldDB" id="A0A9P9YS10"/>
<feature type="region of interest" description="Disordered" evidence="3">
    <location>
        <begin position="498"/>
        <end position="584"/>
    </location>
</feature>
<evidence type="ECO:0000256" key="3">
    <source>
        <dbReference type="SAM" id="MobiDB-lite"/>
    </source>
</evidence>
<evidence type="ECO:0000313" key="5">
    <source>
        <dbReference type="EMBL" id="KAI8042100.1"/>
    </source>
</evidence>
<dbReference type="Gene3D" id="2.60.40.1970">
    <property type="entry name" value="YEATS domain"/>
    <property type="match status" value="1"/>
</dbReference>
<feature type="region of interest" description="Disordered" evidence="3">
    <location>
        <begin position="1"/>
        <end position="107"/>
    </location>
</feature>
<dbReference type="Pfam" id="PF22951">
    <property type="entry name" value="3HBD"/>
    <property type="match status" value="1"/>
</dbReference>
<name>A0A9P9YS10_9MUSC</name>
<feature type="compositionally biased region" description="Pro residues" evidence="3">
    <location>
        <begin position="503"/>
        <end position="514"/>
    </location>
</feature>
<comment type="subcellular location">
    <subcellularLocation>
        <location evidence="2">Nucleus</location>
    </subcellularLocation>
</comment>
<proteinExistence type="predicted"/>
<dbReference type="InterPro" id="IPR055129">
    <property type="entry name" value="YEATS_dom"/>
</dbReference>
<protein>
    <recommendedName>
        <fullName evidence="4">YEATS domain-containing protein</fullName>
    </recommendedName>
</protein>
<comment type="caution">
    <text evidence="5">The sequence shown here is derived from an EMBL/GenBank/DDBJ whole genome shotgun (WGS) entry which is preliminary data.</text>
</comment>
<dbReference type="InterPro" id="IPR038704">
    <property type="entry name" value="YEAST_sf"/>
</dbReference>
<feature type="compositionally biased region" description="Basic residues" evidence="3">
    <location>
        <begin position="226"/>
        <end position="239"/>
    </location>
</feature>
<dbReference type="PANTHER" id="PTHR23195">
    <property type="entry name" value="YEATS DOMAIN"/>
    <property type="match status" value="1"/>
</dbReference>
<reference evidence="5" key="1">
    <citation type="journal article" date="2023" name="Genome Biol. Evol.">
        <title>Long-read-based Genome Assembly of Drosophila gunungcola Reveals Fewer Chemosensory Genes in Flower-breeding Species.</title>
        <authorList>
            <person name="Negi A."/>
            <person name="Liao B.Y."/>
            <person name="Yeh S.D."/>
        </authorList>
    </citation>
    <scope>NUCLEOTIDE SEQUENCE</scope>
    <source>
        <strain evidence="5">Sukarami</strain>
    </source>
</reference>
<feature type="compositionally biased region" description="Basic and acidic residues" evidence="3">
    <location>
        <begin position="29"/>
        <end position="47"/>
    </location>
</feature>
<feature type="compositionally biased region" description="Basic and acidic residues" evidence="3">
    <location>
        <begin position="540"/>
        <end position="553"/>
    </location>
</feature>
<evidence type="ECO:0000259" key="4">
    <source>
        <dbReference type="PROSITE" id="PS51037"/>
    </source>
</evidence>
<dbReference type="InterPro" id="IPR055127">
    <property type="entry name" value="YEATS2_3HBD"/>
</dbReference>
<dbReference type="Proteomes" id="UP001059596">
    <property type="component" value="Unassembled WGS sequence"/>
</dbReference>
<dbReference type="Pfam" id="PF03366">
    <property type="entry name" value="YEATS"/>
    <property type="match status" value="1"/>
</dbReference>
<gene>
    <name evidence="5" type="ORF">M5D96_003402</name>
</gene>
<keyword evidence="1 2" id="KW-0539">Nucleus</keyword>
<keyword evidence="6" id="KW-1185">Reference proteome</keyword>
<feature type="compositionally biased region" description="Polar residues" evidence="3">
    <location>
        <begin position="554"/>
        <end position="566"/>
    </location>
</feature>
<evidence type="ECO:0000313" key="6">
    <source>
        <dbReference type="Proteomes" id="UP001059596"/>
    </source>
</evidence>
<evidence type="ECO:0000256" key="2">
    <source>
        <dbReference type="PROSITE-ProRule" id="PRU00376"/>
    </source>
</evidence>
<dbReference type="CDD" id="cd16907">
    <property type="entry name" value="YEATS_YEATS2_like"/>
    <property type="match status" value="1"/>
</dbReference>